<organism evidence="1 2">
    <name type="scientific">Platanthera guangdongensis</name>
    <dbReference type="NCBI Taxonomy" id="2320717"/>
    <lineage>
        <taxon>Eukaryota</taxon>
        <taxon>Viridiplantae</taxon>
        <taxon>Streptophyta</taxon>
        <taxon>Embryophyta</taxon>
        <taxon>Tracheophyta</taxon>
        <taxon>Spermatophyta</taxon>
        <taxon>Magnoliopsida</taxon>
        <taxon>Liliopsida</taxon>
        <taxon>Asparagales</taxon>
        <taxon>Orchidaceae</taxon>
        <taxon>Orchidoideae</taxon>
        <taxon>Orchideae</taxon>
        <taxon>Orchidinae</taxon>
        <taxon>Platanthera</taxon>
    </lineage>
</organism>
<reference evidence="1 2" key="1">
    <citation type="journal article" date="2022" name="Nat. Plants">
        <title>Genomes of leafy and leafless Platanthera orchids illuminate the evolution of mycoheterotrophy.</title>
        <authorList>
            <person name="Li M.H."/>
            <person name="Liu K.W."/>
            <person name="Li Z."/>
            <person name="Lu H.C."/>
            <person name="Ye Q.L."/>
            <person name="Zhang D."/>
            <person name="Wang J.Y."/>
            <person name="Li Y.F."/>
            <person name="Zhong Z.M."/>
            <person name="Liu X."/>
            <person name="Yu X."/>
            <person name="Liu D.K."/>
            <person name="Tu X.D."/>
            <person name="Liu B."/>
            <person name="Hao Y."/>
            <person name="Liao X.Y."/>
            <person name="Jiang Y.T."/>
            <person name="Sun W.H."/>
            <person name="Chen J."/>
            <person name="Chen Y.Q."/>
            <person name="Ai Y."/>
            <person name="Zhai J.W."/>
            <person name="Wu S.S."/>
            <person name="Zhou Z."/>
            <person name="Hsiao Y.Y."/>
            <person name="Wu W.L."/>
            <person name="Chen Y.Y."/>
            <person name="Lin Y.F."/>
            <person name="Hsu J.L."/>
            <person name="Li C.Y."/>
            <person name="Wang Z.W."/>
            <person name="Zhao X."/>
            <person name="Zhong W.Y."/>
            <person name="Ma X.K."/>
            <person name="Ma L."/>
            <person name="Huang J."/>
            <person name="Chen G.Z."/>
            <person name="Huang M.Z."/>
            <person name="Huang L."/>
            <person name="Peng D.H."/>
            <person name="Luo Y.B."/>
            <person name="Zou S.Q."/>
            <person name="Chen S.P."/>
            <person name="Lan S."/>
            <person name="Tsai W.C."/>
            <person name="Van de Peer Y."/>
            <person name="Liu Z.J."/>
        </authorList>
    </citation>
    <scope>NUCLEOTIDE SEQUENCE [LARGE SCALE GENOMIC DNA]</scope>
    <source>
        <strain evidence="1">Lor288</strain>
    </source>
</reference>
<protein>
    <submittedName>
        <fullName evidence="1">Uncharacterized protein</fullName>
    </submittedName>
</protein>
<dbReference type="Proteomes" id="UP001412067">
    <property type="component" value="Unassembled WGS sequence"/>
</dbReference>
<comment type="caution">
    <text evidence="1">The sequence shown here is derived from an EMBL/GenBank/DDBJ whole genome shotgun (WGS) entry which is preliminary data.</text>
</comment>
<gene>
    <name evidence="1" type="ORF">KSP40_PGU013434</name>
</gene>
<accession>A0ABR2LBY1</accession>
<sequence length="53" mass="6364">MGQALCFMPSDPPSRRWGFLLFFVPSEYLWSRHKHHCHFTRLESQVIQKISKC</sequence>
<keyword evidence="2" id="KW-1185">Reference proteome</keyword>
<dbReference type="EMBL" id="JBBWWR010000021">
    <property type="protein sequence ID" value="KAK8937611.1"/>
    <property type="molecule type" value="Genomic_DNA"/>
</dbReference>
<proteinExistence type="predicted"/>
<evidence type="ECO:0000313" key="1">
    <source>
        <dbReference type="EMBL" id="KAK8937611.1"/>
    </source>
</evidence>
<name>A0ABR2LBY1_9ASPA</name>
<evidence type="ECO:0000313" key="2">
    <source>
        <dbReference type="Proteomes" id="UP001412067"/>
    </source>
</evidence>